<accession>A0AAD9IPP8</accession>
<protein>
    <submittedName>
        <fullName evidence="1">Uncharacterized protein</fullName>
    </submittedName>
</protein>
<evidence type="ECO:0000313" key="1">
    <source>
        <dbReference type="EMBL" id="KAK2138439.1"/>
    </source>
</evidence>
<dbReference type="Proteomes" id="UP001209878">
    <property type="component" value="Unassembled WGS sequence"/>
</dbReference>
<proteinExistence type="predicted"/>
<dbReference type="AlphaFoldDB" id="A0AAD9IPP8"/>
<sequence>MGESLRVAASTRLPSNWQTFLRVDSNKTGFFNYLAHALKAVHPPEGKVVLTTRQEDVISNPESDVSQIAPCAQEEADGRMVLHAAHAHGQDHCRIMIQATDTYVVVLAITIADTIQDCELYIAFGHGKTFRYISAHAIAAQLCAESSHGLLFLHAISGCDTVSAFCGIAKMTAWDIWRALYIFKSLFSRLSQSPSQISDDDKKSLERFEVLLCKRTSTLQNVNEARKRLFAFGIRQLKIIPLTSSALLFPPGHVWGKSIVANASVPSPSVWGWERIYDAWTPTWSTLQKHPSHVANL</sequence>
<evidence type="ECO:0000313" key="2">
    <source>
        <dbReference type="Proteomes" id="UP001209878"/>
    </source>
</evidence>
<name>A0AAD9IPP8_RIDPI</name>
<organism evidence="1 2">
    <name type="scientific">Ridgeia piscesae</name>
    <name type="common">Tubeworm</name>
    <dbReference type="NCBI Taxonomy" id="27915"/>
    <lineage>
        <taxon>Eukaryota</taxon>
        <taxon>Metazoa</taxon>
        <taxon>Spiralia</taxon>
        <taxon>Lophotrochozoa</taxon>
        <taxon>Annelida</taxon>
        <taxon>Polychaeta</taxon>
        <taxon>Sedentaria</taxon>
        <taxon>Canalipalpata</taxon>
        <taxon>Sabellida</taxon>
        <taxon>Siboglinidae</taxon>
        <taxon>Ridgeia</taxon>
    </lineage>
</organism>
<reference evidence="1" key="1">
    <citation type="journal article" date="2023" name="Mol. Biol. Evol.">
        <title>Third-Generation Sequencing Reveals the Adaptive Role of the Epigenome in Three Deep-Sea Polychaetes.</title>
        <authorList>
            <person name="Perez M."/>
            <person name="Aroh O."/>
            <person name="Sun Y."/>
            <person name="Lan Y."/>
            <person name="Juniper S.K."/>
            <person name="Young C.R."/>
            <person name="Angers B."/>
            <person name="Qian P.Y."/>
        </authorList>
    </citation>
    <scope>NUCLEOTIDE SEQUENCE</scope>
    <source>
        <strain evidence="1">R07B-5</strain>
    </source>
</reference>
<dbReference type="EMBL" id="JAODUO010007741">
    <property type="protein sequence ID" value="KAK2138439.1"/>
    <property type="molecule type" value="Genomic_DNA"/>
</dbReference>
<gene>
    <name evidence="1" type="ORF">NP493_7713g00000</name>
</gene>
<keyword evidence="2" id="KW-1185">Reference proteome</keyword>
<comment type="caution">
    <text evidence="1">The sequence shown here is derived from an EMBL/GenBank/DDBJ whole genome shotgun (WGS) entry which is preliminary data.</text>
</comment>